<dbReference type="OrthoDB" id="10066342at2759"/>
<keyword evidence="6" id="KW-1185">Reference proteome</keyword>
<sequence length="165" mass="19036">MVTTKHCSYGHCKNDSRLPDRPTMRNRYGQPVFFVRFPGKKRRVEKCKRWVDACIVREGHMYKKISYETLTYDNYICSLHFVGENGPSDSYPDPVPARMSAEKRSELENNFRRQMAYFLTNCASKELALLNLASTSGLAAHSKNASFVEMEIAQVLVKLSERKEN</sequence>
<accession>A0A6S7G9X0</accession>
<protein>
    <submittedName>
        <fullName evidence="5">Zinc finger 235 isoform X1</fullName>
    </submittedName>
</protein>
<dbReference type="Pfam" id="PF05485">
    <property type="entry name" value="THAP"/>
    <property type="match status" value="1"/>
</dbReference>
<dbReference type="InterPro" id="IPR006612">
    <property type="entry name" value="THAP_Znf"/>
</dbReference>
<dbReference type="PROSITE" id="PS50950">
    <property type="entry name" value="ZF_THAP"/>
    <property type="match status" value="1"/>
</dbReference>
<keyword evidence="2" id="KW-0863">Zinc-finger</keyword>
<keyword evidence="3" id="KW-0862">Zinc</keyword>
<reference evidence="5" key="1">
    <citation type="submission" date="2020-04" db="EMBL/GenBank/DDBJ databases">
        <authorList>
            <person name="Alioto T."/>
            <person name="Alioto T."/>
            <person name="Gomez Garrido J."/>
        </authorList>
    </citation>
    <scope>NUCLEOTIDE SEQUENCE</scope>
    <source>
        <strain evidence="5">A484AB</strain>
    </source>
</reference>
<dbReference type="GO" id="GO:0008270">
    <property type="term" value="F:zinc ion binding"/>
    <property type="evidence" value="ECO:0007669"/>
    <property type="project" value="UniProtKB-KW"/>
</dbReference>
<evidence type="ECO:0000256" key="2">
    <source>
        <dbReference type="ARBA" id="ARBA00022771"/>
    </source>
</evidence>
<dbReference type="SUPFAM" id="SSF57716">
    <property type="entry name" value="Glucocorticoid receptor-like (DNA-binding domain)"/>
    <property type="match status" value="1"/>
</dbReference>
<dbReference type="AlphaFoldDB" id="A0A6S7G9X0"/>
<evidence type="ECO:0000313" key="5">
    <source>
        <dbReference type="EMBL" id="CAB3982241.1"/>
    </source>
</evidence>
<evidence type="ECO:0000256" key="4">
    <source>
        <dbReference type="ARBA" id="ARBA00023125"/>
    </source>
</evidence>
<name>A0A6S7G9X0_PARCT</name>
<dbReference type="GO" id="GO:0003677">
    <property type="term" value="F:DNA binding"/>
    <property type="evidence" value="ECO:0007669"/>
    <property type="project" value="UniProtKB-UniRule"/>
</dbReference>
<proteinExistence type="predicted"/>
<evidence type="ECO:0000256" key="1">
    <source>
        <dbReference type="ARBA" id="ARBA00022723"/>
    </source>
</evidence>
<dbReference type="EMBL" id="CACRXK020000481">
    <property type="protein sequence ID" value="CAB3982241.1"/>
    <property type="molecule type" value="Genomic_DNA"/>
</dbReference>
<comment type="caution">
    <text evidence="5">The sequence shown here is derived from an EMBL/GenBank/DDBJ whole genome shotgun (WGS) entry which is preliminary data.</text>
</comment>
<keyword evidence="4" id="KW-0238">DNA-binding</keyword>
<organism evidence="5 6">
    <name type="scientific">Paramuricea clavata</name>
    <name type="common">Red gorgonian</name>
    <name type="synonym">Violescent sea-whip</name>
    <dbReference type="NCBI Taxonomy" id="317549"/>
    <lineage>
        <taxon>Eukaryota</taxon>
        <taxon>Metazoa</taxon>
        <taxon>Cnidaria</taxon>
        <taxon>Anthozoa</taxon>
        <taxon>Octocorallia</taxon>
        <taxon>Malacalcyonacea</taxon>
        <taxon>Plexauridae</taxon>
        <taxon>Paramuricea</taxon>
    </lineage>
</organism>
<keyword evidence="1" id="KW-0479">Metal-binding</keyword>
<gene>
    <name evidence="5" type="ORF">PACLA_8A012689</name>
</gene>
<dbReference type="Proteomes" id="UP001152795">
    <property type="component" value="Unassembled WGS sequence"/>
</dbReference>
<evidence type="ECO:0000256" key="3">
    <source>
        <dbReference type="ARBA" id="ARBA00022833"/>
    </source>
</evidence>
<evidence type="ECO:0000313" key="6">
    <source>
        <dbReference type="Proteomes" id="UP001152795"/>
    </source>
</evidence>